<sequence>MPTFTLSTNLSREAVSPSLAEELTGLLARELGKPKQYIAVHIIPDQNMTFGGSADPCALASLSSIGKIGDTQNKTYSKVLFELINKHLHISLDRMYINFHNLDPAYVGWNGKTFA</sequence>
<comment type="similarity">
    <text evidence="2">Belongs to the MIF family.</text>
</comment>
<dbReference type="PANTHER" id="PTHR11954">
    <property type="entry name" value="D-DOPACHROME DECARBOXYLASE"/>
    <property type="match status" value="1"/>
</dbReference>
<evidence type="ECO:0000256" key="9">
    <source>
        <dbReference type="ARBA" id="ARBA00039086"/>
    </source>
</evidence>
<evidence type="ECO:0000256" key="8">
    <source>
        <dbReference type="ARBA" id="ARBA00038932"/>
    </source>
</evidence>
<protein>
    <recommendedName>
        <fullName evidence="10">Macrophage migration inhibitory factor</fullName>
        <ecNumber evidence="9">5.3.2.1</ecNumber>
        <ecNumber evidence="8">5.3.3.12</ecNumber>
    </recommendedName>
    <alternativeName>
        <fullName evidence="13">L-dopachrome isomerase</fullName>
    </alternativeName>
    <alternativeName>
        <fullName evidence="11">L-dopachrome tautomerase</fullName>
    </alternativeName>
    <alternativeName>
        <fullName evidence="12">Phenylpyruvate tautomerase</fullName>
    </alternativeName>
</protein>
<evidence type="ECO:0000256" key="7">
    <source>
        <dbReference type="ARBA" id="ARBA00036823"/>
    </source>
</evidence>
<dbReference type="PANTHER" id="PTHR11954:SF6">
    <property type="entry name" value="MACROPHAGE MIGRATION INHIBITORY FACTOR"/>
    <property type="match status" value="1"/>
</dbReference>
<dbReference type="SUPFAM" id="SSF55331">
    <property type="entry name" value="Tautomerase/MIF"/>
    <property type="match status" value="1"/>
</dbReference>
<comment type="catalytic activity">
    <reaction evidence="7">
        <text>L-dopachrome = 5,6-dihydroxyindole-2-carboxylate</text>
        <dbReference type="Rhea" id="RHEA:13041"/>
        <dbReference type="ChEBI" id="CHEBI:16875"/>
        <dbReference type="ChEBI" id="CHEBI:57509"/>
        <dbReference type="EC" id="5.3.3.12"/>
    </reaction>
</comment>
<name>K4FSD7_CALMI</name>
<evidence type="ECO:0000313" key="14">
    <source>
        <dbReference type="EMBL" id="AFK10928.1"/>
    </source>
</evidence>
<dbReference type="EC" id="5.3.3.12" evidence="8"/>
<dbReference type="Gene3D" id="3.30.429.10">
    <property type="entry name" value="Macrophage Migration Inhibitory Factor"/>
    <property type="match status" value="1"/>
</dbReference>
<dbReference type="InterPro" id="IPR019829">
    <property type="entry name" value="Macrophage_inhib_fac_CS"/>
</dbReference>
<dbReference type="GO" id="GO:0005125">
    <property type="term" value="F:cytokine activity"/>
    <property type="evidence" value="ECO:0007669"/>
    <property type="project" value="UniProtKB-KW"/>
</dbReference>
<keyword evidence="3" id="KW-0202">Cytokine</keyword>
<comment type="subcellular location">
    <subcellularLocation>
        <location evidence="1">Secreted</location>
    </subcellularLocation>
</comment>
<dbReference type="GO" id="GO:0004167">
    <property type="term" value="F:dopachrome isomerase activity"/>
    <property type="evidence" value="ECO:0007669"/>
    <property type="project" value="UniProtKB-EC"/>
</dbReference>
<proteinExistence type="evidence at transcript level"/>
<comment type="catalytic activity">
    <reaction evidence="6">
        <text>3-phenylpyruvate = enol-phenylpyruvate</text>
        <dbReference type="Rhea" id="RHEA:17097"/>
        <dbReference type="ChEBI" id="CHEBI:16815"/>
        <dbReference type="ChEBI" id="CHEBI:18005"/>
        <dbReference type="EC" id="5.3.2.1"/>
    </reaction>
</comment>
<evidence type="ECO:0000256" key="13">
    <source>
        <dbReference type="ARBA" id="ARBA00042730"/>
    </source>
</evidence>
<keyword evidence="5" id="KW-0413">Isomerase</keyword>
<organism evidence="14">
    <name type="scientific">Callorhinchus milii</name>
    <name type="common">Ghost shark</name>
    <dbReference type="NCBI Taxonomy" id="7868"/>
    <lineage>
        <taxon>Eukaryota</taxon>
        <taxon>Metazoa</taxon>
        <taxon>Chordata</taxon>
        <taxon>Craniata</taxon>
        <taxon>Vertebrata</taxon>
        <taxon>Chondrichthyes</taxon>
        <taxon>Holocephali</taxon>
        <taxon>Chimaeriformes</taxon>
        <taxon>Callorhinchidae</taxon>
        <taxon>Callorhinchus</taxon>
    </lineage>
</organism>
<evidence type="ECO:0000256" key="2">
    <source>
        <dbReference type="ARBA" id="ARBA00005851"/>
    </source>
</evidence>
<dbReference type="InterPro" id="IPR014347">
    <property type="entry name" value="Tautomerase/MIF_sf"/>
</dbReference>
<evidence type="ECO:0000256" key="10">
    <source>
        <dbReference type="ARBA" id="ARBA00039619"/>
    </source>
</evidence>
<evidence type="ECO:0000256" key="1">
    <source>
        <dbReference type="ARBA" id="ARBA00004613"/>
    </source>
</evidence>
<evidence type="ECO:0000256" key="12">
    <source>
        <dbReference type="ARBA" id="ARBA00041912"/>
    </source>
</evidence>
<accession>K4FSD7</accession>
<dbReference type="PROSITE" id="PS01158">
    <property type="entry name" value="MIF"/>
    <property type="match status" value="1"/>
</dbReference>
<dbReference type="AlphaFoldDB" id="K4FSD7"/>
<dbReference type="InterPro" id="IPR001398">
    <property type="entry name" value="Macrophage_inhib_fac"/>
</dbReference>
<evidence type="ECO:0000256" key="3">
    <source>
        <dbReference type="ARBA" id="ARBA00022514"/>
    </source>
</evidence>
<dbReference type="EC" id="5.3.2.1" evidence="9"/>
<dbReference type="EMBL" id="JX052700">
    <property type="protein sequence ID" value="AFK10928.1"/>
    <property type="molecule type" value="mRNA"/>
</dbReference>
<evidence type="ECO:0000256" key="11">
    <source>
        <dbReference type="ARBA" id="ARBA00041631"/>
    </source>
</evidence>
<keyword evidence="4" id="KW-0964">Secreted</keyword>
<dbReference type="GO" id="GO:0005615">
    <property type="term" value="C:extracellular space"/>
    <property type="evidence" value="ECO:0007669"/>
    <property type="project" value="UniProtKB-KW"/>
</dbReference>
<evidence type="ECO:0000256" key="4">
    <source>
        <dbReference type="ARBA" id="ARBA00022525"/>
    </source>
</evidence>
<dbReference type="Pfam" id="PF01187">
    <property type="entry name" value="MIF"/>
    <property type="match status" value="1"/>
</dbReference>
<dbReference type="GO" id="GO:0050178">
    <property type="term" value="F:phenylpyruvate tautomerase activity"/>
    <property type="evidence" value="ECO:0007669"/>
    <property type="project" value="UniProtKB-EC"/>
</dbReference>
<evidence type="ECO:0000256" key="6">
    <source>
        <dbReference type="ARBA" id="ARBA00036735"/>
    </source>
</evidence>
<reference evidence="14" key="1">
    <citation type="journal article" date="2012" name="PLoS ONE">
        <title>Sequencing and Analysis of Full-Length cDNAs, 5'-ESTs and 3'-ESTs from a Cartilaginous Fish, the Elephant Shark (Callorhinchus milii).</title>
        <authorList>
            <person name="Tan Y.Y."/>
            <person name="Kodzius R."/>
            <person name="Tay B.H."/>
            <person name="Tay A."/>
            <person name="Brenner S."/>
            <person name="Venkatesh B."/>
        </authorList>
    </citation>
    <scope>NUCLEOTIDE SEQUENCE</scope>
    <source>
        <tissue evidence="14">Intestine</tissue>
    </source>
</reference>
<evidence type="ECO:0000256" key="5">
    <source>
        <dbReference type="ARBA" id="ARBA00023235"/>
    </source>
</evidence>